<organism evidence="2 3">
    <name type="scientific">Aureimonas phyllosphaerae</name>
    <dbReference type="NCBI Taxonomy" id="1166078"/>
    <lineage>
        <taxon>Bacteria</taxon>
        <taxon>Pseudomonadati</taxon>
        <taxon>Pseudomonadota</taxon>
        <taxon>Alphaproteobacteria</taxon>
        <taxon>Hyphomicrobiales</taxon>
        <taxon>Aurantimonadaceae</taxon>
        <taxon>Aureimonas</taxon>
    </lineage>
</organism>
<protein>
    <recommendedName>
        <fullName evidence="1">DUF6456 domain-containing protein</fullName>
    </recommendedName>
</protein>
<keyword evidence="3" id="KW-1185">Reference proteome</keyword>
<name>A0A7W6BPE0_9HYPH</name>
<reference evidence="2 3" key="1">
    <citation type="submission" date="2020-08" db="EMBL/GenBank/DDBJ databases">
        <title>Genomic Encyclopedia of Type Strains, Phase IV (KMG-IV): sequencing the most valuable type-strain genomes for metagenomic binning, comparative biology and taxonomic classification.</title>
        <authorList>
            <person name="Goeker M."/>
        </authorList>
    </citation>
    <scope>NUCLEOTIDE SEQUENCE [LARGE SCALE GENOMIC DNA]</scope>
    <source>
        <strain evidence="2 3">DSM 25024</strain>
    </source>
</reference>
<proteinExistence type="predicted"/>
<dbReference type="InterPro" id="IPR045599">
    <property type="entry name" value="DUF6456"/>
</dbReference>
<dbReference type="Pfam" id="PF20057">
    <property type="entry name" value="DUF6456"/>
    <property type="match status" value="1"/>
</dbReference>
<comment type="caution">
    <text evidence="2">The sequence shown here is derived from an EMBL/GenBank/DDBJ whole genome shotgun (WGS) entry which is preliminary data.</text>
</comment>
<dbReference type="OrthoDB" id="7476630at2"/>
<evidence type="ECO:0000313" key="2">
    <source>
        <dbReference type="EMBL" id="MBB3934477.1"/>
    </source>
</evidence>
<evidence type="ECO:0000259" key="1">
    <source>
        <dbReference type="Pfam" id="PF20057"/>
    </source>
</evidence>
<accession>A0A7W6BPE0</accession>
<gene>
    <name evidence="2" type="ORF">GGR05_000588</name>
</gene>
<feature type="domain" description="DUF6456" evidence="1">
    <location>
        <begin position="5"/>
        <end position="134"/>
    </location>
</feature>
<sequence length="152" mass="16026">MGIQDESPLTRLASRKGADGQPFLAAHEVAAGERLRADFTRGGLMPSVTQRWDAVPRSGGGAAGPADLSDAALDCRRRVEKAIAAVGPELSGVLLDVCCFLKGTERVEAERQWPARSAKLMLKTGLAALARHYGYVHEGASGRGAIRSSRGS</sequence>
<dbReference type="EMBL" id="JACIDO010000001">
    <property type="protein sequence ID" value="MBB3934477.1"/>
    <property type="molecule type" value="Genomic_DNA"/>
</dbReference>
<dbReference type="AlphaFoldDB" id="A0A7W6BPE0"/>
<dbReference type="Proteomes" id="UP000531216">
    <property type="component" value="Unassembled WGS sequence"/>
</dbReference>
<evidence type="ECO:0000313" key="3">
    <source>
        <dbReference type="Proteomes" id="UP000531216"/>
    </source>
</evidence>